<evidence type="ECO:0000313" key="7">
    <source>
        <dbReference type="Proteomes" id="UP000002209"/>
    </source>
</evidence>
<dbReference type="Proteomes" id="UP000002209">
    <property type="component" value="Chromosome"/>
</dbReference>
<sequence>MSALDTLITDAAPIPFLDLVEPHRAREEEFVAAFRRALRSAAFVGGPEVEGFEREFAAYVGTQHAIGVANGTDSLRFIFLSLGIKPGDEVITASHTFIATSEAISQAGGRPVFVDIDPITMTLDPAAVAAAIGPRTVGIVPVHLYGQTADMDPLLALAAKHHLWIVEDAAQAHGARYRGRSAGTMGVAGSFSFYPGKNLGSVGEGGAVTTNDPRVLEGVRRLREHGQREKYVHVSEGYNGRLHAIQAAVLRIKLQDLDAATAGRQRVARWYQEALGDIGELSLPQVASWAEHVWHLYVVRTPVREKLRRVLTAARIGAGLHYPVPLHRQEAYAHLGYAEGALPITERTAAELLSLPMFPTLSEDQVGRVVQVVRAFFGR</sequence>
<evidence type="ECO:0000256" key="4">
    <source>
        <dbReference type="PIRSR" id="PIRSR000390-2"/>
    </source>
</evidence>
<dbReference type="EMBL" id="AP009153">
    <property type="protein sequence ID" value="BAH37383.1"/>
    <property type="molecule type" value="Genomic_DNA"/>
</dbReference>
<dbReference type="AlphaFoldDB" id="C1A573"/>
<organism evidence="6 7">
    <name type="scientific">Gemmatimonas aurantiaca (strain DSM 14586 / JCM 11422 / NBRC 100505 / T-27)</name>
    <dbReference type="NCBI Taxonomy" id="379066"/>
    <lineage>
        <taxon>Bacteria</taxon>
        <taxon>Pseudomonadati</taxon>
        <taxon>Gemmatimonadota</taxon>
        <taxon>Gemmatimonadia</taxon>
        <taxon>Gemmatimonadales</taxon>
        <taxon>Gemmatimonadaceae</taxon>
        <taxon>Gemmatimonas</taxon>
    </lineage>
</organism>
<dbReference type="PANTHER" id="PTHR30244">
    <property type="entry name" value="TRANSAMINASE"/>
    <property type="match status" value="1"/>
</dbReference>
<name>C1A573_GEMAT</name>
<evidence type="ECO:0000256" key="1">
    <source>
        <dbReference type="ARBA" id="ARBA00022898"/>
    </source>
</evidence>
<dbReference type="GO" id="GO:0008483">
    <property type="term" value="F:transaminase activity"/>
    <property type="evidence" value="ECO:0007669"/>
    <property type="project" value="UniProtKB-KW"/>
</dbReference>
<gene>
    <name evidence="6" type="ordered locus">GAU_0341</name>
</gene>
<dbReference type="GO" id="GO:0000271">
    <property type="term" value="P:polysaccharide biosynthetic process"/>
    <property type="evidence" value="ECO:0007669"/>
    <property type="project" value="TreeGrafter"/>
</dbReference>
<keyword evidence="1 4" id="KW-0663">Pyridoxal phosphate</keyword>
<keyword evidence="6" id="KW-0808">Transferase</keyword>
<comment type="similarity">
    <text evidence="2 5">Belongs to the DegT/DnrJ/EryC1 family.</text>
</comment>
<accession>C1A573</accession>
<evidence type="ECO:0000256" key="3">
    <source>
        <dbReference type="PIRSR" id="PIRSR000390-1"/>
    </source>
</evidence>
<dbReference type="PANTHER" id="PTHR30244:SF36">
    <property type="entry name" value="3-OXO-GLUCOSE-6-PHOSPHATE:GLUTAMATE AMINOTRANSFERASE"/>
    <property type="match status" value="1"/>
</dbReference>
<dbReference type="InterPro" id="IPR000653">
    <property type="entry name" value="DegT/StrS_aminotransferase"/>
</dbReference>
<dbReference type="KEGG" id="gau:GAU_0341"/>
<dbReference type="STRING" id="379066.GAU_0341"/>
<dbReference type="Gene3D" id="3.90.1150.10">
    <property type="entry name" value="Aspartate Aminotransferase, domain 1"/>
    <property type="match status" value="1"/>
</dbReference>
<evidence type="ECO:0000256" key="5">
    <source>
        <dbReference type="RuleBase" id="RU004508"/>
    </source>
</evidence>
<proteinExistence type="inferred from homology"/>
<feature type="modified residue" description="N6-(pyridoxal phosphate)lysine" evidence="4">
    <location>
        <position position="197"/>
    </location>
</feature>
<protein>
    <submittedName>
        <fullName evidence="6">Aminotransferase</fullName>
    </submittedName>
</protein>
<dbReference type="InterPro" id="IPR015424">
    <property type="entry name" value="PyrdxlP-dep_Trfase"/>
</dbReference>
<evidence type="ECO:0000256" key="2">
    <source>
        <dbReference type="ARBA" id="ARBA00037999"/>
    </source>
</evidence>
<evidence type="ECO:0000313" key="6">
    <source>
        <dbReference type="EMBL" id="BAH37383.1"/>
    </source>
</evidence>
<dbReference type="GO" id="GO:0030170">
    <property type="term" value="F:pyridoxal phosphate binding"/>
    <property type="evidence" value="ECO:0007669"/>
    <property type="project" value="TreeGrafter"/>
</dbReference>
<keyword evidence="7" id="KW-1185">Reference proteome</keyword>
<dbReference type="PIRSF" id="PIRSF000390">
    <property type="entry name" value="PLP_StrS"/>
    <property type="match status" value="1"/>
</dbReference>
<dbReference type="InterPro" id="IPR015421">
    <property type="entry name" value="PyrdxlP-dep_Trfase_major"/>
</dbReference>
<dbReference type="eggNOG" id="COG0399">
    <property type="taxonomic scope" value="Bacteria"/>
</dbReference>
<dbReference type="HOGENOM" id="CLU_033332_7_2_0"/>
<feature type="active site" description="Proton acceptor" evidence="3">
    <location>
        <position position="197"/>
    </location>
</feature>
<reference evidence="7" key="1">
    <citation type="submission" date="2006-03" db="EMBL/GenBank/DDBJ databases">
        <title>Complete genome sequence of Gemmatimonas aurantiaca T-27 that represents a novel phylum Gemmatimonadetes.</title>
        <authorList>
            <person name="Takasaki K."/>
            <person name="Ichikawa N."/>
            <person name="Miura H."/>
            <person name="Matsushita S."/>
            <person name="Watanabe Y."/>
            <person name="Oguchi A."/>
            <person name="Ankai A."/>
            <person name="Yashiro I."/>
            <person name="Takahashi M."/>
            <person name="Terui Y."/>
            <person name="Fukui S."/>
            <person name="Yokoyama H."/>
            <person name="Tanikawa S."/>
            <person name="Hanada S."/>
            <person name="Kamagata Y."/>
            <person name="Fujita N."/>
        </authorList>
    </citation>
    <scope>NUCLEOTIDE SEQUENCE [LARGE SCALE GENOMIC DNA]</scope>
    <source>
        <strain evidence="7">T-27 / DSM 14586 / JCM 11422 / NBRC 100505</strain>
    </source>
</reference>
<dbReference type="CDD" id="cd00616">
    <property type="entry name" value="AHBA_syn"/>
    <property type="match status" value="1"/>
</dbReference>
<dbReference type="Gene3D" id="3.40.640.10">
    <property type="entry name" value="Type I PLP-dependent aspartate aminotransferase-like (Major domain)"/>
    <property type="match status" value="1"/>
</dbReference>
<dbReference type="SUPFAM" id="SSF53383">
    <property type="entry name" value="PLP-dependent transferases"/>
    <property type="match status" value="1"/>
</dbReference>
<dbReference type="InterPro" id="IPR015422">
    <property type="entry name" value="PyrdxlP-dep_Trfase_small"/>
</dbReference>
<dbReference type="Pfam" id="PF01041">
    <property type="entry name" value="DegT_DnrJ_EryC1"/>
    <property type="match status" value="1"/>
</dbReference>
<keyword evidence="6" id="KW-0032">Aminotransferase</keyword>